<gene>
    <name evidence="1" type="ORF">TR133597</name>
</gene>
<dbReference type="EMBL" id="GEEE01013810">
    <property type="protein sequence ID" value="JAP49415.1"/>
    <property type="molecule type" value="Transcribed_RNA"/>
</dbReference>
<sequence>MTTPNPVSVSNTHVTIAENFPYRESTILVNIKIDDEIASLICKAGHDLGRLNHFTLNRHGILFNIKLRAQSAAVLATLFYGTAKWTKQEDPTICNSEGEVAREEH</sequence>
<accession>A0A0X3PBW9</accession>
<organism evidence="1">
    <name type="scientific">Schistocephalus solidus</name>
    <name type="common">Tapeworm</name>
    <dbReference type="NCBI Taxonomy" id="70667"/>
    <lineage>
        <taxon>Eukaryota</taxon>
        <taxon>Metazoa</taxon>
        <taxon>Spiralia</taxon>
        <taxon>Lophotrochozoa</taxon>
        <taxon>Platyhelminthes</taxon>
        <taxon>Cestoda</taxon>
        <taxon>Eucestoda</taxon>
        <taxon>Diphyllobothriidea</taxon>
        <taxon>Diphyllobothriidae</taxon>
        <taxon>Schistocephalus</taxon>
    </lineage>
</organism>
<reference evidence="1" key="1">
    <citation type="submission" date="2016-01" db="EMBL/GenBank/DDBJ databases">
        <title>Reference transcriptome for the parasite Schistocephalus solidus: insights into the molecular evolution of parasitism.</title>
        <authorList>
            <person name="Hebert F.O."/>
            <person name="Grambauer S."/>
            <person name="Barber I."/>
            <person name="Landry C.R."/>
            <person name="Aubin-Horth N."/>
        </authorList>
    </citation>
    <scope>NUCLEOTIDE SEQUENCE</scope>
</reference>
<dbReference type="AlphaFoldDB" id="A0A0X3PBW9"/>
<proteinExistence type="predicted"/>
<evidence type="ECO:0000313" key="1">
    <source>
        <dbReference type="EMBL" id="JAP49415.1"/>
    </source>
</evidence>
<name>A0A0X3PBW9_SCHSO</name>
<protein>
    <submittedName>
        <fullName evidence="1">Uncharacterized protein</fullName>
    </submittedName>
</protein>